<sequence length="95" mass="10903">MYLAFERRVQRSDSVDEHTGASDMDTFCRYDETLNPQCGPAMISPEVMQELLAVRQVLHYLPESQCTEKGWTPHEQQLFWVALATFPQGPWTAIA</sequence>
<evidence type="ECO:0000313" key="2">
    <source>
        <dbReference type="EMBL" id="KAE9162861.1"/>
    </source>
</evidence>
<dbReference type="Proteomes" id="UP000476176">
    <property type="component" value="Unassembled WGS sequence"/>
</dbReference>
<dbReference type="AlphaFoldDB" id="A0A6G0MC85"/>
<protein>
    <submittedName>
        <fullName evidence="2">Uncharacterized protein</fullName>
    </submittedName>
</protein>
<dbReference type="EMBL" id="QXGC01006271">
    <property type="protein sequence ID" value="KAE9162861.1"/>
    <property type="molecule type" value="Genomic_DNA"/>
</dbReference>
<name>A0A6G0MC85_9STRA</name>
<evidence type="ECO:0000256" key="1">
    <source>
        <dbReference type="SAM" id="MobiDB-lite"/>
    </source>
</evidence>
<evidence type="ECO:0000313" key="3">
    <source>
        <dbReference type="Proteomes" id="UP000476176"/>
    </source>
</evidence>
<proteinExistence type="predicted"/>
<reference evidence="2 3" key="1">
    <citation type="submission" date="2018-09" db="EMBL/GenBank/DDBJ databases">
        <title>Genomic investigation of the strawberry pathogen Phytophthora fragariae indicates pathogenicity is determined by transcriptional variation in three key races.</title>
        <authorList>
            <person name="Adams T.M."/>
            <person name="Armitage A.D."/>
            <person name="Sobczyk M.K."/>
            <person name="Bates H.J."/>
            <person name="Dunwell J.M."/>
            <person name="Nellist C.F."/>
            <person name="Harrison R.J."/>
        </authorList>
    </citation>
    <scope>NUCLEOTIDE SEQUENCE [LARGE SCALE GENOMIC DNA]</scope>
    <source>
        <strain evidence="2 3">BC-23</strain>
    </source>
</reference>
<comment type="caution">
    <text evidence="2">The sequence shown here is derived from an EMBL/GenBank/DDBJ whole genome shotgun (WGS) entry which is preliminary data.</text>
</comment>
<gene>
    <name evidence="2" type="ORF">PF004_g30346</name>
</gene>
<feature type="region of interest" description="Disordered" evidence="1">
    <location>
        <begin position="1"/>
        <end position="21"/>
    </location>
</feature>
<organism evidence="2 3">
    <name type="scientific">Phytophthora fragariae</name>
    <dbReference type="NCBI Taxonomy" id="53985"/>
    <lineage>
        <taxon>Eukaryota</taxon>
        <taxon>Sar</taxon>
        <taxon>Stramenopiles</taxon>
        <taxon>Oomycota</taxon>
        <taxon>Peronosporomycetes</taxon>
        <taxon>Peronosporales</taxon>
        <taxon>Peronosporaceae</taxon>
        <taxon>Phytophthora</taxon>
    </lineage>
</organism>
<accession>A0A6G0MC85</accession>